<dbReference type="Pfam" id="PF00059">
    <property type="entry name" value="Lectin_C"/>
    <property type="match status" value="1"/>
</dbReference>
<dbReference type="InterPro" id="IPR050111">
    <property type="entry name" value="C-type_lectin/snaclec_domain"/>
</dbReference>
<evidence type="ECO:0000259" key="2">
    <source>
        <dbReference type="PROSITE" id="PS50041"/>
    </source>
</evidence>
<reference evidence="3" key="2">
    <citation type="journal article" date="2011" name="Arch. Insect Biochem. Physiol.">
        <title>C-type lectin from red swamp crayfish Procambarus clarkii participates in cellular immune response.</title>
        <authorList>
            <person name="Zhang X.W."/>
            <person name="Wang X.W."/>
            <person name="Sun C."/>
            <person name="Zhao X.F."/>
            <person name="Wang J.X."/>
        </authorList>
    </citation>
    <scope>NUCLEOTIDE SEQUENCE</scope>
</reference>
<proteinExistence type="evidence at transcript level"/>
<dbReference type="Gene3D" id="3.10.100.10">
    <property type="entry name" value="Mannose-Binding Protein A, subunit A"/>
    <property type="match status" value="1"/>
</dbReference>
<protein>
    <submittedName>
        <fullName evidence="3">C-type lectin</fullName>
    </submittedName>
</protein>
<feature type="domain" description="C-type lectin" evidence="2">
    <location>
        <begin position="29"/>
        <end position="156"/>
    </location>
</feature>
<dbReference type="SMART" id="SM00034">
    <property type="entry name" value="CLECT"/>
    <property type="match status" value="1"/>
</dbReference>
<dbReference type="SUPFAM" id="SSF56436">
    <property type="entry name" value="C-type lectin-like"/>
    <property type="match status" value="1"/>
</dbReference>
<feature type="chain" id="PRO_5003291610" evidence="1">
    <location>
        <begin position="18"/>
        <end position="163"/>
    </location>
</feature>
<dbReference type="InterPro" id="IPR001304">
    <property type="entry name" value="C-type_lectin-like"/>
</dbReference>
<dbReference type="OrthoDB" id="2142683at2759"/>
<name>F2VIF5_PROCL</name>
<evidence type="ECO:0000313" key="3">
    <source>
        <dbReference type="EMBL" id="ADK27312.1"/>
    </source>
</evidence>
<dbReference type="InterPro" id="IPR016186">
    <property type="entry name" value="C-type_lectin-like/link_sf"/>
</dbReference>
<dbReference type="CDD" id="cd00037">
    <property type="entry name" value="CLECT"/>
    <property type="match status" value="1"/>
</dbReference>
<keyword evidence="3" id="KW-0430">Lectin</keyword>
<accession>F2VIF5</accession>
<organism evidence="3">
    <name type="scientific">Procambarus clarkii</name>
    <name type="common">Red swamp crayfish</name>
    <dbReference type="NCBI Taxonomy" id="6728"/>
    <lineage>
        <taxon>Eukaryota</taxon>
        <taxon>Metazoa</taxon>
        <taxon>Ecdysozoa</taxon>
        <taxon>Arthropoda</taxon>
        <taxon>Crustacea</taxon>
        <taxon>Multicrustacea</taxon>
        <taxon>Malacostraca</taxon>
        <taxon>Eumalacostraca</taxon>
        <taxon>Eucarida</taxon>
        <taxon>Decapoda</taxon>
        <taxon>Pleocyemata</taxon>
        <taxon>Astacidea</taxon>
        <taxon>Astacoidea</taxon>
        <taxon>Cambaridae</taxon>
        <taxon>Procambarus</taxon>
    </lineage>
</organism>
<dbReference type="InterPro" id="IPR016187">
    <property type="entry name" value="CTDL_fold"/>
</dbReference>
<dbReference type="PANTHER" id="PTHR22803">
    <property type="entry name" value="MANNOSE, PHOSPHOLIPASE, LECTIN RECEPTOR RELATED"/>
    <property type="match status" value="1"/>
</dbReference>
<reference evidence="3" key="1">
    <citation type="submission" date="2009-08" db="EMBL/GenBank/DDBJ databases">
        <authorList>
            <person name="Wang J.-X."/>
            <person name="Zhao X.-F."/>
            <person name="Zhang X.-W."/>
        </authorList>
    </citation>
    <scope>NUCLEOTIDE SEQUENCE</scope>
</reference>
<sequence>MFVPVLLVINLLTQVEAGKSSCPEPFVRIGEGCYYLSQTAMTWSEARGYCQDLLPGEDADLAVFETYCNDYSHIASYALNTETPYLWVGGTDEGHEGFWNWVVGRPVNLLATYWREHEPESNTSYNCIAFESIYESINRMRLTSYSCSISELFLCQLGIHALK</sequence>
<keyword evidence="1" id="KW-0732">Signal</keyword>
<dbReference type="GO" id="GO:0030246">
    <property type="term" value="F:carbohydrate binding"/>
    <property type="evidence" value="ECO:0007669"/>
    <property type="project" value="UniProtKB-KW"/>
</dbReference>
<feature type="signal peptide" evidence="1">
    <location>
        <begin position="1"/>
        <end position="17"/>
    </location>
</feature>
<evidence type="ECO:0000256" key="1">
    <source>
        <dbReference type="SAM" id="SignalP"/>
    </source>
</evidence>
<dbReference type="PROSITE" id="PS50041">
    <property type="entry name" value="C_TYPE_LECTIN_2"/>
    <property type="match status" value="1"/>
</dbReference>
<dbReference type="AlphaFoldDB" id="F2VIF5"/>
<dbReference type="EMBL" id="GQ843825">
    <property type="protein sequence ID" value="ADK27312.1"/>
    <property type="molecule type" value="mRNA"/>
</dbReference>
<gene>
    <name evidence="3" type="primary">Lec1</name>
</gene>